<proteinExistence type="predicted"/>
<dbReference type="InterPro" id="IPR029787">
    <property type="entry name" value="Nucleotide_cyclase"/>
</dbReference>
<reference evidence="4 5" key="1">
    <citation type="submission" date="2024-09" db="EMBL/GenBank/DDBJ databases">
        <authorList>
            <person name="Sun Q."/>
            <person name="Mori K."/>
        </authorList>
    </citation>
    <scope>NUCLEOTIDE SEQUENCE [LARGE SCALE GENOMIC DNA]</scope>
    <source>
        <strain evidence="4 5">KCTC 23315</strain>
    </source>
</reference>
<dbReference type="PANTHER" id="PTHR44757">
    <property type="entry name" value="DIGUANYLATE CYCLASE DGCP"/>
    <property type="match status" value="1"/>
</dbReference>
<feature type="domain" description="EAL" evidence="2">
    <location>
        <begin position="551"/>
        <end position="802"/>
    </location>
</feature>
<dbReference type="Pfam" id="PF00990">
    <property type="entry name" value="GGDEF"/>
    <property type="match status" value="1"/>
</dbReference>
<dbReference type="InterPro" id="IPR043128">
    <property type="entry name" value="Rev_trsase/Diguanyl_cyclase"/>
</dbReference>
<dbReference type="Gene3D" id="3.20.20.450">
    <property type="entry name" value="EAL domain"/>
    <property type="match status" value="1"/>
</dbReference>
<evidence type="ECO:0000259" key="3">
    <source>
        <dbReference type="PROSITE" id="PS50887"/>
    </source>
</evidence>
<evidence type="ECO:0000256" key="1">
    <source>
        <dbReference type="SAM" id="Coils"/>
    </source>
</evidence>
<keyword evidence="5" id="KW-1185">Reference proteome</keyword>
<keyword evidence="1" id="KW-0175">Coiled coil</keyword>
<dbReference type="PANTHER" id="PTHR44757:SF2">
    <property type="entry name" value="BIOFILM ARCHITECTURE MAINTENANCE PROTEIN MBAA"/>
    <property type="match status" value="1"/>
</dbReference>
<dbReference type="InterPro" id="IPR029016">
    <property type="entry name" value="GAF-like_dom_sf"/>
</dbReference>
<dbReference type="SMART" id="SM00052">
    <property type="entry name" value="EAL"/>
    <property type="match status" value="1"/>
</dbReference>
<dbReference type="InterPro" id="IPR000160">
    <property type="entry name" value="GGDEF_dom"/>
</dbReference>
<dbReference type="Pfam" id="PF13185">
    <property type="entry name" value="GAF_2"/>
    <property type="match status" value="1"/>
</dbReference>
<dbReference type="PROSITE" id="PS50887">
    <property type="entry name" value="GGDEF"/>
    <property type="match status" value="1"/>
</dbReference>
<dbReference type="SMART" id="SM00267">
    <property type="entry name" value="GGDEF"/>
    <property type="match status" value="1"/>
</dbReference>
<dbReference type="CDD" id="cd01948">
    <property type="entry name" value="EAL"/>
    <property type="match status" value="1"/>
</dbReference>
<dbReference type="Pfam" id="PF00563">
    <property type="entry name" value="EAL"/>
    <property type="match status" value="1"/>
</dbReference>
<dbReference type="Proteomes" id="UP001589813">
    <property type="component" value="Unassembled WGS sequence"/>
</dbReference>
<gene>
    <name evidence="4" type="ORF">ACFFJP_16985</name>
</gene>
<organism evidence="4 5">
    <name type="scientific">Rheinheimera tilapiae</name>
    <dbReference type="NCBI Taxonomy" id="875043"/>
    <lineage>
        <taxon>Bacteria</taxon>
        <taxon>Pseudomonadati</taxon>
        <taxon>Pseudomonadota</taxon>
        <taxon>Gammaproteobacteria</taxon>
        <taxon>Chromatiales</taxon>
        <taxon>Chromatiaceae</taxon>
        <taxon>Rheinheimera</taxon>
    </lineage>
</organism>
<dbReference type="NCBIfam" id="TIGR00254">
    <property type="entry name" value="GGDEF"/>
    <property type="match status" value="1"/>
</dbReference>
<dbReference type="EMBL" id="JBHLXP010000005">
    <property type="protein sequence ID" value="MFC0049999.1"/>
    <property type="molecule type" value="Genomic_DNA"/>
</dbReference>
<dbReference type="Gene3D" id="3.30.70.270">
    <property type="match status" value="1"/>
</dbReference>
<dbReference type="PROSITE" id="PS50883">
    <property type="entry name" value="EAL"/>
    <property type="match status" value="1"/>
</dbReference>
<dbReference type="Pfam" id="PF01590">
    <property type="entry name" value="GAF"/>
    <property type="match status" value="1"/>
</dbReference>
<dbReference type="SUPFAM" id="SSF141868">
    <property type="entry name" value="EAL domain-like"/>
    <property type="match status" value="1"/>
</dbReference>
<feature type="coiled-coil region" evidence="1">
    <location>
        <begin position="17"/>
        <end position="44"/>
    </location>
</feature>
<evidence type="ECO:0000259" key="2">
    <source>
        <dbReference type="PROSITE" id="PS50883"/>
    </source>
</evidence>
<accession>A0ABV6BGJ0</accession>
<dbReference type="RefSeq" id="WP_377246939.1">
    <property type="nucleotide sequence ID" value="NZ_JBHLXP010000005.1"/>
</dbReference>
<evidence type="ECO:0000313" key="5">
    <source>
        <dbReference type="Proteomes" id="UP001589813"/>
    </source>
</evidence>
<dbReference type="InterPro" id="IPR035919">
    <property type="entry name" value="EAL_sf"/>
</dbReference>
<sequence length="802" mass="90661">MDPARHQLQDNAALLAEQADQSEVSQLRREVKALQALNRLALELHTVTADTVVYQRVVEQVSQALAFSDCSLFLLSADGSSLQRVAACGLRACDKAVPNIKIQQSDSLVAACARQMQTVYVADTTTDARYLPGQNRYSCELAVPVLSEGQLLAVLDCEHPQHSFFAGASPLLEQVAEVLGRKLEQLQGLNRIQQSVAQLEYASRLQKVLFNIASLHYDGEHPAQFYQQLHHNVNSLIYAENFFIALFDTEQEVLHFPYFADSREHISPDQFYPKEILNHSLTGYVFRTDKPLLADKAMLVQLDQQQVLKTYGEQPEYWLGVPFKSEDNVQGVVVVQSYDVQRNYQQTDLDLLLFVSQHICSALERVFVQQRLLHQALHDALTNLPNRLLFLDRVRQGFKRRRRYPDHVVAVAYLDLDRFKMVNDTLGHQVGDEFLVAVAQLLKKCLRQHDTLARLGGDEFAILLDDVHTETDVAEVMQRIGHQLSQSVLLKQHKLQTSVSIGVALANIHTNIDDTDELIRRADIAMYQAKQDGRGVYRFFSDEMDQRAVQHYQLEMEIQTALEQQQFELHYQPVVDLASDSTVGFEALIRWQHPVRGFVPPNDFIPLAEELGLLGAIDLYVVRQAVAQINVWWQNYATPFYVSVNISGRSFSRADFADAVLQLLAESQVPAHYLAIEITERALIDKIEQAKTTIAQLRAAGLRVFLDDFGTGYSSLSYLHEFQLDVLKIDRSFIAGIRPRIQENAVVNTIIALAKTLKLSVIAEGIENSLQRKILADLGCDSGQGYWFAAALPARQAVEWLR</sequence>
<name>A0ABV6BGJ0_9GAMM</name>
<feature type="domain" description="GGDEF" evidence="3">
    <location>
        <begin position="407"/>
        <end position="542"/>
    </location>
</feature>
<dbReference type="InterPro" id="IPR052155">
    <property type="entry name" value="Biofilm_reg_signaling"/>
</dbReference>
<dbReference type="Gene3D" id="3.30.450.40">
    <property type="match status" value="2"/>
</dbReference>
<dbReference type="SUPFAM" id="SSF55073">
    <property type="entry name" value="Nucleotide cyclase"/>
    <property type="match status" value="1"/>
</dbReference>
<dbReference type="SUPFAM" id="SSF55781">
    <property type="entry name" value="GAF domain-like"/>
    <property type="match status" value="2"/>
</dbReference>
<dbReference type="CDD" id="cd01949">
    <property type="entry name" value="GGDEF"/>
    <property type="match status" value="1"/>
</dbReference>
<comment type="caution">
    <text evidence="4">The sequence shown here is derived from an EMBL/GenBank/DDBJ whole genome shotgun (WGS) entry which is preliminary data.</text>
</comment>
<protein>
    <submittedName>
        <fullName evidence="4">EAL domain-containing protein</fullName>
    </submittedName>
</protein>
<dbReference type="InterPro" id="IPR003018">
    <property type="entry name" value="GAF"/>
</dbReference>
<dbReference type="InterPro" id="IPR001633">
    <property type="entry name" value="EAL_dom"/>
</dbReference>
<dbReference type="SMART" id="SM00065">
    <property type="entry name" value="GAF"/>
    <property type="match status" value="2"/>
</dbReference>
<evidence type="ECO:0000313" key="4">
    <source>
        <dbReference type="EMBL" id="MFC0049999.1"/>
    </source>
</evidence>